<evidence type="ECO:0000256" key="2">
    <source>
        <dbReference type="ARBA" id="ARBA00022908"/>
    </source>
</evidence>
<dbReference type="InterPro" id="IPR011010">
    <property type="entry name" value="DNA_brk_join_enz"/>
</dbReference>
<dbReference type="Pfam" id="PF00589">
    <property type="entry name" value="Phage_integrase"/>
    <property type="match status" value="1"/>
</dbReference>
<evidence type="ECO:0000259" key="5">
    <source>
        <dbReference type="PROSITE" id="PS51898"/>
    </source>
</evidence>
<proteinExistence type="inferred from homology"/>
<dbReference type="GO" id="GO:0006310">
    <property type="term" value="P:DNA recombination"/>
    <property type="evidence" value="ECO:0007669"/>
    <property type="project" value="UniProtKB-KW"/>
</dbReference>
<protein>
    <submittedName>
        <fullName evidence="6">Integrase</fullName>
    </submittedName>
</protein>
<dbReference type="SUPFAM" id="SSF56349">
    <property type="entry name" value="DNA breaking-rejoining enzymes"/>
    <property type="match status" value="1"/>
</dbReference>
<evidence type="ECO:0000256" key="3">
    <source>
        <dbReference type="ARBA" id="ARBA00023125"/>
    </source>
</evidence>
<reference evidence="6 7" key="1">
    <citation type="submission" date="2016-08" db="EMBL/GenBank/DDBJ databases">
        <authorList>
            <person name="Seilhamer J.J."/>
        </authorList>
    </citation>
    <scope>NUCLEOTIDE SEQUENCE [LARGE SCALE GENOMIC DNA]</scope>
    <source>
        <strain evidence="6 7">KT-27</strain>
    </source>
</reference>
<dbReference type="RefSeq" id="WP_103436459.1">
    <property type="nucleotide sequence ID" value="NZ_MIND01000018.1"/>
</dbReference>
<evidence type="ECO:0000256" key="1">
    <source>
        <dbReference type="ARBA" id="ARBA00008857"/>
    </source>
</evidence>
<evidence type="ECO:0000256" key="4">
    <source>
        <dbReference type="ARBA" id="ARBA00023172"/>
    </source>
</evidence>
<comment type="similarity">
    <text evidence="1">Belongs to the 'phage' integrase family.</text>
</comment>
<keyword evidence="2" id="KW-0229">DNA integration</keyword>
<dbReference type="PANTHER" id="PTHR30349:SF41">
    <property type="entry name" value="INTEGRASE_RECOMBINASE PROTEIN MJ0367-RELATED"/>
    <property type="match status" value="1"/>
</dbReference>
<evidence type="ECO:0000313" key="6">
    <source>
        <dbReference type="EMBL" id="POF88256.1"/>
    </source>
</evidence>
<evidence type="ECO:0000313" key="7">
    <source>
        <dbReference type="Proteomes" id="UP000237194"/>
    </source>
</evidence>
<dbReference type="PROSITE" id="PS51898">
    <property type="entry name" value="TYR_RECOMBINASE"/>
    <property type="match status" value="1"/>
</dbReference>
<keyword evidence="4" id="KW-0233">DNA recombination</keyword>
<dbReference type="Proteomes" id="UP000237194">
    <property type="component" value="Unassembled WGS sequence"/>
</dbReference>
<sequence length="493" mass="55357">MANNLELQGGTYHVRLAIPADVQKAFGGRRVLSRSLMTGVYQEALDRRLPILAAWKAEIKIAREGIPLPEGWQDAVHAGVAELDALKRNRKLKIIGEQVQPLPVSNEDVETFRSQNPALTALIEKIVDHEWGNGIDGELRIQEMLQGVFKKAIKRGMTDKHRFSTDERQELDALLNNPGGYTPKSPITKARLAEFRTFRENRNVAAKTIDQQQSKLEKLSKFITQAGRPLDFDAVSAWLDSFNLSSKTLTQYLLAGNVFWKWAMKHDARWRVDYKDKANPFEEHDLPKVRGKDRADARRKDFTLNDISRLHTAAKSEGSHALADLILLGVYTGARIEELCQLKKSNVILVDGIHSFDITDSKTRAGIRVVPIHPAIKDVVKRLMDDSKDDFLVVTNSRSKYGIRSDPMVKAFGRLKTSLGFGPDRVFHSIRKTTITQLVRANVQGTLIAELVGHETGQITFDVYSQGATALQKFEAMSKLPELKSGERFVDVA</sequence>
<organism evidence="6 7">
    <name type="scientific">Pseudomonas putida</name>
    <name type="common">Arthrobacter siderocapsulatus</name>
    <dbReference type="NCBI Taxonomy" id="303"/>
    <lineage>
        <taxon>Bacteria</taxon>
        <taxon>Pseudomonadati</taxon>
        <taxon>Pseudomonadota</taxon>
        <taxon>Gammaproteobacteria</taxon>
        <taxon>Pseudomonadales</taxon>
        <taxon>Pseudomonadaceae</taxon>
        <taxon>Pseudomonas</taxon>
    </lineage>
</organism>
<accession>A0A2S3WBD6</accession>
<dbReference type="Gene3D" id="1.10.443.10">
    <property type="entry name" value="Intergrase catalytic core"/>
    <property type="match status" value="1"/>
</dbReference>
<dbReference type="GO" id="GO:0015074">
    <property type="term" value="P:DNA integration"/>
    <property type="evidence" value="ECO:0007669"/>
    <property type="project" value="UniProtKB-KW"/>
</dbReference>
<dbReference type="InterPro" id="IPR046668">
    <property type="entry name" value="DUF6538"/>
</dbReference>
<dbReference type="InterPro" id="IPR002104">
    <property type="entry name" value="Integrase_catalytic"/>
</dbReference>
<name>A0A2S3WBD6_PSEPU</name>
<dbReference type="InterPro" id="IPR013762">
    <property type="entry name" value="Integrase-like_cat_sf"/>
</dbReference>
<keyword evidence="3" id="KW-0238">DNA-binding</keyword>
<dbReference type="PANTHER" id="PTHR30349">
    <property type="entry name" value="PHAGE INTEGRASE-RELATED"/>
    <property type="match status" value="1"/>
</dbReference>
<comment type="caution">
    <text evidence="6">The sequence shown here is derived from an EMBL/GenBank/DDBJ whole genome shotgun (WGS) entry which is preliminary data.</text>
</comment>
<dbReference type="EMBL" id="MIND01000018">
    <property type="protein sequence ID" value="POF88256.1"/>
    <property type="molecule type" value="Genomic_DNA"/>
</dbReference>
<gene>
    <name evidence="6" type="ORF">BGP80_09870</name>
</gene>
<feature type="domain" description="Tyr recombinase" evidence="5">
    <location>
        <begin position="297"/>
        <end position="478"/>
    </location>
</feature>
<dbReference type="Pfam" id="PF20172">
    <property type="entry name" value="DUF6538"/>
    <property type="match status" value="1"/>
</dbReference>
<dbReference type="InterPro" id="IPR050090">
    <property type="entry name" value="Tyrosine_recombinase_XerCD"/>
</dbReference>
<dbReference type="GO" id="GO:0003677">
    <property type="term" value="F:DNA binding"/>
    <property type="evidence" value="ECO:0007669"/>
    <property type="project" value="UniProtKB-KW"/>
</dbReference>
<dbReference type="AlphaFoldDB" id="A0A2S3WBD6"/>
<reference evidence="6 7" key="2">
    <citation type="submission" date="2018-03" db="EMBL/GenBank/DDBJ databases">
        <title>Draft genome of Pseudomonas putida strain KT-27.</title>
        <authorList>
            <person name="Yoshizawa S."/>
            <person name="Khan N.H."/>
            <person name="Nishimura M."/>
            <person name="Chiura H.X."/>
            <person name="Ogura Y."/>
            <person name="Hayashi T."/>
            <person name="Kogure K."/>
        </authorList>
    </citation>
    <scope>NUCLEOTIDE SEQUENCE [LARGE SCALE GENOMIC DNA]</scope>
    <source>
        <strain evidence="6 7">KT-27</strain>
    </source>
</reference>